<organism evidence="1 2">
    <name type="scientific">Caryophanon latum</name>
    <dbReference type="NCBI Taxonomy" id="33977"/>
    <lineage>
        <taxon>Bacteria</taxon>
        <taxon>Bacillati</taxon>
        <taxon>Bacillota</taxon>
        <taxon>Bacilli</taxon>
        <taxon>Bacillales</taxon>
        <taxon>Caryophanaceae</taxon>
        <taxon>Caryophanon</taxon>
    </lineage>
</organism>
<comment type="caution">
    <text evidence="1">The sequence shown here is derived from an EMBL/GenBank/DDBJ whole genome shotgun (WGS) entry which is preliminary data.</text>
</comment>
<protein>
    <submittedName>
        <fullName evidence="1">Uncharacterized protein</fullName>
    </submittedName>
</protein>
<evidence type="ECO:0000313" key="1">
    <source>
        <dbReference type="EMBL" id="OCS82441.1"/>
    </source>
</evidence>
<name>A0A1C0Y5M1_9BACL</name>
<dbReference type="Proteomes" id="UP000093482">
    <property type="component" value="Unassembled WGS sequence"/>
</dbReference>
<accession>A0A1C0Y5M1</accession>
<dbReference type="EMBL" id="MATO01000096">
    <property type="protein sequence ID" value="OCS82441.1"/>
    <property type="molecule type" value="Genomic_DNA"/>
</dbReference>
<sequence>MKQGINNIANNTEFNTMKLLNRENSTTTITTPGTTETTVSTIDLSKATSITIYENTLGQISEATFMISDLVNGVEWSEPLSAPNGERYLFKVDLTNNTFTTTALRQYTAPFNNITGVRVNGLVGYEDTTAWASDIVSYHGIPLTSLNNILGSNLDDHPSFTDTSIKVRFESRKKTPDVTTTITLI</sequence>
<evidence type="ECO:0000313" key="2">
    <source>
        <dbReference type="Proteomes" id="UP000093482"/>
    </source>
</evidence>
<gene>
    <name evidence="1" type="ORF">A6K76_16295</name>
</gene>
<dbReference type="AlphaFoldDB" id="A0A1C0Y5M1"/>
<dbReference type="Gene3D" id="1.20.1330.10">
    <property type="entry name" value="f41 fragment of flagellin, N-terminal domain"/>
    <property type="match status" value="1"/>
</dbReference>
<reference evidence="1 2" key="1">
    <citation type="submission" date="2016-07" db="EMBL/GenBank/DDBJ databases">
        <title>Caryophanon latum genome sequencing.</title>
        <authorList>
            <person name="Verma A."/>
            <person name="Pal Y."/>
            <person name="Krishnamurthi S."/>
        </authorList>
    </citation>
    <scope>NUCLEOTIDE SEQUENCE [LARGE SCALE GENOMIC DNA]</scope>
    <source>
        <strain evidence="1 2">DSM 14151</strain>
    </source>
</reference>
<proteinExistence type="predicted"/>
<keyword evidence="2" id="KW-1185">Reference proteome</keyword>